<feature type="transmembrane region" description="Helical" evidence="9">
    <location>
        <begin position="7"/>
        <end position="39"/>
    </location>
</feature>
<proteinExistence type="inferred from homology"/>
<dbReference type="RefSeq" id="WP_093034497.1">
    <property type="nucleotide sequence ID" value="NZ_FOAG01000004.1"/>
</dbReference>
<evidence type="ECO:0000256" key="9">
    <source>
        <dbReference type="RuleBase" id="RU369079"/>
    </source>
</evidence>
<keyword evidence="3" id="KW-1003">Cell membrane</keyword>
<evidence type="ECO:0000256" key="5">
    <source>
        <dbReference type="ARBA" id="ARBA00022692"/>
    </source>
</evidence>
<dbReference type="EMBL" id="FOAG01000004">
    <property type="protein sequence ID" value="SEL19866.1"/>
    <property type="molecule type" value="Genomic_DNA"/>
</dbReference>
<dbReference type="PANTHER" id="PTHR35011:SF10">
    <property type="entry name" value="TRAP TRANSPORTER SMALL PERMEASE PROTEIN"/>
    <property type="match status" value="1"/>
</dbReference>
<evidence type="ECO:0000313" key="12">
    <source>
        <dbReference type="Proteomes" id="UP000199582"/>
    </source>
</evidence>
<keyword evidence="6 9" id="KW-1133">Transmembrane helix</keyword>
<evidence type="ECO:0000256" key="2">
    <source>
        <dbReference type="ARBA" id="ARBA00022448"/>
    </source>
</evidence>
<evidence type="ECO:0000256" key="6">
    <source>
        <dbReference type="ARBA" id="ARBA00022989"/>
    </source>
</evidence>
<comment type="subunit">
    <text evidence="9">The complex comprises the extracytoplasmic solute receptor protein and the two transmembrane proteins.</text>
</comment>
<keyword evidence="5 9" id="KW-0812">Transmembrane</keyword>
<keyword evidence="4 9" id="KW-0997">Cell inner membrane</keyword>
<dbReference type="InterPro" id="IPR055348">
    <property type="entry name" value="DctQ"/>
</dbReference>
<dbReference type="Pfam" id="PF04290">
    <property type="entry name" value="DctQ"/>
    <property type="match status" value="1"/>
</dbReference>
<gene>
    <name evidence="11" type="ORF">SAMN05443999_10464</name>
</gene>
<dbReference type="PANTHER" id="PTHR35011">
    <property type="entry name" value="2,3-DIKETO-L-GULONATE TRAP TRANSPORTER SMALL PERMEASE PROTEIN YIAM"/>
    <property type="match status" value="1"/>
</dbReference>
<keyword evidence="12" id="KW-1185">Reference proteome</keyword>
<comment type="subcellular location">
    <subcellularLocation>
        <location evidence="1 9">Cell inner membrane</location>
        <topology evidence="1 9">Multi-pass membrane protein</topology>
    </subcellularLocation>
</comment>
<evidence type="ECO:0000256" key="4">
    <source>
        <dbReference type="ARBA" id="ARBA00022519"/>
    </source>
</evidence>
<dbReference type="GO" id="GO:0022857">
    <property type="term" value="F:transmembrane transporter activity"/>
    <property type="evidence" value="ECO:0007669"/>
    <property type="project" value="UniProtKB-UniRule"/>
</dbReference>
<keyword evidence="7 9" id="KW-0472">Membrane</keyword>
<protein>
    <recommendedName>
        <fullName evidence="9">TRAP transporter small permease protein</fullName>
    </recommendedName>
</protein>
<dbReference type="OrthoDB" id="6183232at2"/>
<dbReference type="InterPro" id="IPR007387">
    <property type="entry name" value="TRAP_DctQ"/>
</dbReference>
<dbReference type="GO" id="GO:0005886">
    <property type="term" value="C:plasma membrane"/>
    <property type="evidence" value="ECO:0007669"/>
    <property type="project" value="UniProtKB-SubCell"/>
</dbReference>
<evidence type="ECO:0000256" key="1">
    <source>
        <dbReference type="ARBA" id="ARBA00004429"/>
    </source>
</evidence>
<feature type="transmembrane region" description="Helical" evidence="9">
    <location>
        <begin position="45"/>
        <end position="64"/>
    </location>
</feature>
<organism evidence="11 12">
    <name type="scientific">Roseovarius azorensis</name>
    <dbReference type="NCBI Taxonomy" id="1287727"/>
    <lineage>
        <taxon>Bacteria</taxon>
        <taxon>Pseudomonadati</taxon>
        <taxon>Pseudomonadota</taxon>
        <taxon>Alphaproteobacteria</taxon>
        <taxon>Rhodobacterales</taxon>
        <taxon>Roseobacteraceae</taxon>
        <taxon>Roseovarius</taxon>
    </lineage>
</organism>
<comment type="similarity">
    <text evidence="8 9">Belongs to the TRAP transporter small permease family.</text>
</comment>
<name>A0A1H7N8B7_9RHOB</name>
<reference evidence="11 12" key="1">
    <citation type="submission" date="2016-10" db="EMBL/GenBank/DDBJ databases">
        <authorList>
            <person name="de Groot N.N."/>
        </authorList>
    </citation>
    <scope>NUCLEOTIDE SEQUENCE [LARGE SCALE GENOMIC DNA]</scope>
    <source>
        <strain evidence="11 12">DSM 100674</strain>
    </source>
</reference>
<evidence type="ECO:0000256" key="7">
    <source>
        <dbReference type="ARBA" id="ARBA00023136"/>
    </source>
</evidence>
<evidence type="ECO:0000313" key="11">
    <source>
        <dbReference type="EMBL" id="SEL19866.1"/>
    </source>
</evidence>
<accession>A0A1H7N8B7</accession>
<evidence type="ECO:0000256" key="8">
    <source>
        <dbReference type="ARBA" id="ARBA00038436"/>
    </source>
</evidence>
<dbReference type="AlphaFoldDB" id="A0A1H7N8B7"/>
<evidence type="ECO:0000259" key="10">
    <source>
        <dbReference type="Pfam" id="PF04290"/>
    </source>
</evidence>
<dbReference type="GO" id="GO:0015740">
    <property type="term" value="P:C4-dicarboxylate transport"/>
    <property type="evidence" value="ECO:0007669"/>
    <property type="project" value="TreeGrafter"/>
</dbReference>
<feature type="transmembrane region" description="Helical" evidence="9">
    <location>
        <begin position="125"/>
        <end position="148"/>
    </location>
</feature>
<sequence length="155" mass="17194">MGFLRGLILWWALLGGGLLSVLVLVNVWTVLGGLIGLPFTGDFDLTQMLVAAAVFMFLPYCQLYRHNVTADIFTMGLSGRGRRRLDMLASVVAFAVAALLMWRMWLGLLDQRAYQLASTILQLPIWWAYVPIVISLALLVLAAAITLIEDIRGRT</sequence>
<feature type="transmembrane region" description="Helical" evidence="9">
    <location>
        <begin position="85"/>
        <end position="105"/>
    </location>
</feature>
<comment type="function">
    <text evidence="9">Part of the tripartite ATP-independent periplasmic (TRAP) transport system.</text>
</comment>
<keyword evidence="2 9" id="KW-0813">Transport</keyword>
<feature type="domain" description="Tripartite ATP-independent periplasmic transporters DctQ component" evidence="10">
    <location>
        <begin position="23"/>
        <end position="152"/>
    </location>
</feature>
<evidence type="ECO:0000256" key="3">
    <source>
        <dbReference type="ARBA" id="ARBA00022475"/>
    </source>
</evidence>
<dbReference type="STRING" id="1287727.SAMN05443999_10464"/>
<dbReference type="Proteomes" id="UP000199582">
    <property type="component" value="Unassembled WGS sequence"/>
</dbReference>